<evidence type="ECO:0000313" key="8">
    <source>
        <dbReference type="EMBL" id="VYU22661.1"/>
    </source>
</evidence>
<evidence type="ECO:0000256" key="4">
    <source>
        <dbReference type="ARBA" id="ARBA00023136"/>
    </source>
</evidence>
<evidence type="ECO:0000256" key="5">
    <source>
        <dbReference type="ARBA" id="ARBA00023237"/>
    </source>
</evidence>
<comment type="subcellular location">
    <subcellularLocation>
        <location evidence="1">Cell outer membrane</location>
    </subcellularLocation>
</comment>
<evidence type="ECO:0000259" key="6">
    <source>
        <dbReference type="Pfam" id="PF07980"/>
    </source>
</evidence>
<dbReference type="Gene3D" id="1.25.40.390">
    <property type="match status" value="1"/>
</dbReference>
<dbReference type="InterPro" id="IPR011990">
    <property type="entry name" value="TPR-like_helical_dom_sf"/>
</dbReference>
<sequence>MDLHKSLTLGIAKQACLCSRLIAIFKKYILCGLFAAGLTAFTGCDDLFRDTPVDKMSEKDIWKNPMLLDEYVLPWYRNMNSGFSTYVPTTIALVKSASRYYMPWFGDQIVPSKNDYYNAGYGDLLKSNTKEITNWAQVQWSNYYTQIQSVNRLFVNQGEIAEGSQKQRILGEAHFFRAYYYYMLWRQFGGVMLIQEPLDPLNDSRKYPRASYEEMVRAIVDDARAAATVLPLEYDATDEGRITQGAALMLVAKTFQWASSDVFQNQEKTYLGFSDDRSHDMLDSARVAYETLMGLQHYDLIQIAGTDEESIKQEYRNIFLTKNSKESILEVQHSDDGNYDTGFGHKLDRDAAAPHFTGTTAAYTPTQNHVDEYGMRAGLTYDAQHPYVGRDYRFYANILYDGSTYNGHVMDIHYTREGNNEIPGEDLTAYGTSTTAAVTRTGYYMGKFVNEKQQINNDEAYASSQNYIIWRYAEVLLDYAEVMFRLGNTEAARTQVNAIRRRAHMDELPSLTWEQLVNERRVELAFEETSYWDIFRWGIAEEKLNGESNPIKAMKIVVRGNQPTRYTISNMDRFPAMVRVFQKKQYYLPIPWDEIRYHEIEQNPEWTEV</sequence>
<dbReference type="SUPFAM" id="SSF48452">
    <property type="entry name" value="TPR-like"/>
    <property type="match status" value="1"/>
</dbReference>
<evidence type="ECO:0000256" key="2">
    <source>
        <dbReference type="ARBA" id="ARBA00006275"/>
    </source>
</evidence>
<keyword evidence="3" id="KW-0732">Signal</keyword>
<feature type="domain" description="RagB/SusD" evidence="6">
    <location>
        <begin position="325"/>
        <end position="606"/>
    </location>
</feature>
<organism evidence="8">
    <name type="scientific">Paraprevotella clara</name>
    <dbReference type="NCBI Taxonomy" id="454154"/>
    <lineage>
        <taxon>Bacteria</taxon>
        <taxon>Pseudomonadati</taxon>
        <taxon>Bacteroidota</taxon>
        <taxon>Bacteroidia</taxon>
        <taxon>Bacteroidales</taxon>
        <taxon>Prevotellaceae</taxon>
        <taxon>Paraprevotella</taxon>
    </lineage>
</organism>
<protein>
    <submittedName>
        <fullName evidence="8">SusD family protein</fullName>
    </submittedName>
</protein>
<dbReference type="Pfam" id="PF14322">
    <property type="entry name" value="SusD-like_3"/>
    <property type="match status" value="1"/>
</dbReference>
<dbReference type="InterPro" id="IPR012944">
    <property type="entry name" value="SusD_RagB_dom"/>
</dbReference>
<dbReference type="GO" id="GO:0009279">
    <property type="term" value="C:cell outer membrane"/>
    <property type="evidence" value="ECO:0007669"/>
    <property type="project" value="UniProtKB-SubCell"/>
</dbReference>
<reference evidence="8" key="1">
    <citation type="submission" date="2019-11" db="EMBL/GenBank/DDBJ databases">
        <authorList>
            <person name="Feng L."/>
        </authorList>
    </citation>
    <scope>NUCLEOTIDE SEQUENCE</scope>
    <source>
        <strain evidence="8">PclaraLFYP37</strain>
    </source>
</reference>
<dbReference type="Pfam" id="PF07980">
    <property type="entry name" value="SusD_RagB"/>
    <property type="match status" value="1"/>
</dbReference>
<keyword evidence="5" id="KW-0998">Cell outer membrane</keyword>
<gene>
    <name evidence="8" type="ORF">PCLFYP37_02244</name>
</gene>
<evidence type="ECO:0000259" key="7">
    <source>
        <dbReference type="Pfam" id="PF14322"/>
    </source>
</evidence>
<feature type="domain" description="SusD-like N-terminal" evidence="7">
    <location>
        <begin position="130"/>
        <end position="253"/>
    </location>
</feature>
<dbReference type="InterPro" id="IPR033985">
    <property type="entry name" value="SusD-like_N"/>
</dbReference>
<comment type="similarity">
    <text evidence="2">Belongs to the SusD family.</text>
</comment>
<proteinExistence type="inferred from homology"/>
<keyword evidence="4" id="KW-0472">Membrane</keyword>
<dbReference type="RefSeq" id="WP_412442675.1">
    <property type="nucleotide sequence ID" value="NZ_CACRUT010000015.1"/>
</dbReference>
<evidence type="ECO:0000256" key="1">
    <source>
        <dbReference type="ARBA" id="ARBA00004442"/>
    </source>
</evidence>
<name>A0A6N3D746_9BACT</name>
<accession>A0A6N3D746</accession>
<evidence type="ECO:0000256" key="3">
    <source>
        <dbReference type="ARBA" id="ARBA00022729"/>
    </source>
</evidence>
<dbReference type="EMBL" id="CACRUT010000015">
    <property type="protein sequence ID" value="VYU22661.1"/>
    <property type="molecule type" value="Genomic_DNA"/>
</dbReference>
<dbReference type="AlphaFoldDB" id="A0A6N3D746"/>